<dbReference type="PROSITE" id="PS50002">
    <property type="entry name" value="SH3"/>
    <property type="match status" value="2"/>
</dbReference>
<sequence>MPLVEVRRAIYTYTPADGDELALNEGDVLYIVDNDDPDWLQAKKKQLNFDDPKEQGLVPANHTEPVESISRAKALYAYEPVEDEETALEEGEDVLIVENDDPDWYMAKTKSGYGFIPKAYVDMVSSDSLGLLSADTSSENPPAEIDNNNNEITTEQHPSSPQPAFAPPKLPAVAASAAVPATTALLPPPPPPPLPTQQARAEQQIPRQPSFPDDFNANGDTRQASTNTVPAIPPPPPLPSVLPTSQQKLSPPAQSPQPFQPAQPSQSSQPTNTVSHFNVTEGKKKKGNKVTLGISNLTFIVDSRNDAVPPKQYPMSDVSKCTVKKSVLGVEIGGYTPAAFDFTCSSNAEAESIMDAINAARRGTFVGSNVMDAVEDVPPPLPPKDNVPAMQRITDAAPPAPSITPSFNIHPLTPQTISAQEYALVIYDFSSDDPEELTVSDGDRVLVLDKSDPEWWQVQLSPPHGRAGLVPAAYVELQAETAQNDALPSLPPPPPLPLAIEQEDVAATPPLPIRTDTVRKAASRAHIAGQEQDTPPSLPQTPRQPANAASYASPVTRQKTTDSDNVPLHVLQRRQANTAVAAAPTTAPSALAGPNMGKVRTWTDGSGAYTVEAEFIDMDSQGNVQLHKTNGKMISVSLSKFSAADRDYVNAVTDKAPEPPEKPKTARQRQLESARKTPGKRIINYDWDWFDFFTLKADISADNALKYATSFVAERLDDQSIPEITTDTMHMLGVKPDDITRIEHAFRVHQGSLPADTTTSQLDALFSSPVPAQTQARPLTQNISRSQVVDQAPRSRPVAKLPEASTEMQQPSAPVANNNPWGMDSELDRRVGRKKQIEEDEALARKLQQEESSQKKRGVKSLFHKHHHNEHKSSKPDPFTSLDGPSKPSSSHQRSGSYTANGKQPLNLAAGTRKANRSQISVVDPSQLRSAQQRLESPTSPIASTSLIHAAKSPNRVTAFDEAFGVDSRSPHSTNFQQKQVQDQPAQEAPPRARPATRQQQNQTANMASLVSAPDLLITNPTSPQATVSGLGELTTNRMAAATASGNTAQINMLEQMAKAKEQELAAQEARIRQQQEEIRKQTMFLQQQQQQLLQMQQTQKVETQLKQLREENERLEKQRQTDELKKQVELLKSQQEQMLKMQQMASQARGAIAMGTSAQQQFSQQQQPLANLSGMATPMSAGPSMQQSLQLQQPQAVQQQKQLQQQVVPLSSRLPPPLVPSKPSKLLTPQPNQTALQQQQQFGQRQQFGGVSNPLSATGMFVASQGFANLPAASSSSTGLIPASGAISGSIFSNHSITGSTPNLGSFANTKPAIGTAGISSNIASGYNNSSAAATHSVTNFGTFNMQGNQQPNQLMQQKQLTMLGNGQMQPNMNIANKYDLFKTVNPHAPSIFTGELQPQQQSQMLGGMSSQFPNTTSNSMMSSGPSMNNQQQSSGPRPTGIFAMANPTLNNPAFSQPQQQQQPQMNFQQNMFQNQNQILGAQQPHQQQQQQQQLFGMGQPGSAGGFSGQIQWR</sequence>
<dbReference type="InterPro" id="IPR043539">
    <property type="entry name" value="Grb2-like"/>
</dbReference>
<evidence type="ECO:0000256" key="5">
    <source>
        <dbReference type="PROSITE-ProRule" id="PRU00192"/>
    </source>
</evidence>
<organism evidence="9 10">
    <name type="scientific">Coemansia spiralis</name>
    <dbReference type="NCBI Taxonomy" id="417178"/>
    <lineage>
        <taxon>Eukaryota</taxon>
        <taxon>Fungi</taxon>
        <taxon>Fungi incertae sedis</taxon>
        <taxon>Zoopagomycota</taxon>
        <taxon>Kickxellomycotina</taxon>
        <taxon>Kickxellomycetes</taxon>
        <taxon>Kickxellales</taxon>
        <taxon>Kickxellaceae</taxon>
        <taxon>Coemansia</taxon>
    </lineage>
</organism>
<dbReference type="GO" id="GO:0042802">
    <property type="term" value="F:identical protein binding"/>
    <property type="evidence" value="ECO:0007669"/>
    <property type="project" value="InterPro"/>
</dbReference>
<dbReference type="OrthoDB" id="19092at2759"/>
<feature type="compositionally biased region" description="Low complexity" evidence="7">
    <location>
        <begin position="1222"/>
        <end position="1242"/>
    </location>
</feature>
<dbReference type="GO" id="GO:0043130">
    <property type="term" value="F:ubiquitin binding"/>
    <property type="evidence" value="ECO:0007669"/>
    <property type="project" value="InterPro"/>
</dbReference>
<feature type="compositionally biased region" description="Low complexity" evidence="7">
    <location>
        <begin position="1407"/>
        <end position="1438"/>
    </location>
</feature>
<dbReference type="Pfam" id="PF03983">
    <property type="entry name" value="SHD1"/>
    <property type="match status" value="1"/>
</dbReference>
<proteinExistence type="inferred from homology"/>
<keyword evidence="3 5" id="KW-0728">SH3 domain</keyword>
<feature type="region of interest" description="Disordered" evidence="7">
    <location>
        <begin position="132"/>
        <end position="282"/>
    </location>
</feature>
<feature type="domain" description="SH3" evidence="8">
    <location>
        <begin position="2"/>
        <end position="68"/>
    </location>
</feature>
<dbReference type="Proteomes" id="UP001151518">
    <property type="component" value="Unassembled WGS sequence"/>
</dbReference>
<feature type="compositionally biased region" description="Polar residues" evidence="7">
    <location>
        <begin position="927"/>
        <end position="947"/>
    </location>
</feature>
<dbReference type="PANTHER" id="PTHR46037">
    <property type="entry name" value="PROTEIN ENHANCER OF SEVENLESS 2B"/>
    <property type="match status" value="1"/>
</dbReference>
<comment type="similarity">
    <text evidence="1">Belongs to the SLA1 family.</text>
</comment>
<dbReference type="Pfam" id="PF14604">
    <property type="entry name" value="SH3_9"/>
    <property type="match status" value="1"/>
</dbReference>
<feature type="region of interest" description="Disordered" evidence="7">
    <location>
        <begin position="1407"/>
        <end position="1440"/>
    </location>
</feature>
<feature type="compositionally biased region" description="Polar residues" evidence="7">
    <location>
        <begin position="971"/>
        <end position="983"/>
    </location>
</feature>
<feature type="compositionally biased region" description="Low complexity" evidence="7">
    <location>
        <begin position="1483"/>
        <end position="1495"/>
    </location>
</feature>
<dbReference type="InterPro" id="IPR013761">
    <property type="entry name" value="SAM/pointed_sf"/>
</dbReference>
<reference evidence="9" key="1">
    <citation type="submission" date="2022-07" db="EMBL/GenBank/DDBJ databases">
        <title>Phylogenomic reconstructions and comparative analyses of Kickxellomycotina fungi.</title>
        <authorList>
            <person name="Reynolds N.K."/>
            <person name="Stajich J.E."/>
            <person name="Barry K."/>
            <person name="Grigoriev I.V."/>
            <person name="Crous P."/>
            <person name="Smith M.E."/>
        </authorList>
    </citation>
    <scope>NUCLEOTIDE SEQUENCE</scope>
    <source>
        <strain evidence="9">NRRL 3115</strain>
    </source>
</reference>
<evidence type="ECO:0000313" key="9">
    <source>
        <dbReference type="EMBL" id="KAJ2675723.1"/>
    </source>
</evidence>
<feature type="compositionally biased region" description="Pro residues" evidence="7">
    <location>
        <begin position="160"/>
        <end position="170"/>
    </location>
</feature>
<feature type="compositionally biased region" description="Polar residues" evidence="7">
    <location>
        <begin position="218"/>
        <end position="227"/>
    </location>
</feature>
<feature type="region of interest" description="Disordered" evidence="7">
    <location>
        <begin position="1174"/>
        <end position="1242"/>
    </location>
</feature>
<dbReference type="InterPro" id="IPR001452">
    <property type="entry name" value="SH3_domain"/>
</dbReference>
<evidence type="ECO:0000256" key="4">
    <source>
        <dbReference type="ARBA" id="ARBA00022999"/>
    </source>
</evidence>
<dbReference type="CDD" id="cd00174">
    <property type="entry name" value="SH3"/>
    <property type="match status" value="1"/>
</dbReference>
<evidence type="ECO:0000256" key="2">
    <source>
        <dbReference type="ARBA" id="ARBA00020357"/>
    </source>
</evidence>
<feature type="compositionally biased region" description="Basic and acidic residues" evidence="7">
    <location>
        <begin position="655"/>
        <end position="675"/>
    </location>
</feature>
<dbReference type="Gene3D" id="2.30.30.40">
    <property type="entry name" value="SH3 Domains"/>
    <property type="match status" value="3"/>
</dbReference>
<dbReference type="Pfam" id="PF00018">
    <property type="entry name" value="SH3_1"/>
    <property type="match status" value="2"/>
</dbReference>
<feature type="compositionally biased region" description="Pro residues" evidence="7">
    <location>
        <begin position="231"/>
        <end position="240"/>
    </location>
</feature>
<feature type="domain" description="SH3" evidence="8">
    <location>
        <begin position="418"/>
        <end position="480"/>
    </location>
</feature>
<dbReference type="Gene3D" id="2.30.30.700">
    <property type="entry name" value="SLA1 homology domain 1"/>
    <property type="match status" value="1"/>
</dbReference>
<name>A0A9W8KXQ0_9FUNG</name>
<dbReference type="SUPFAM" id="SSF50044">
    <property type="entry name" value="SH3-domain"/>
    <property type="match status" value="3"/>
</dbReference>
<feature type="region of interest" description="Disordered" evidence="7">
    <location>
        <begin position="771"/>
        <end position="826"/>
    </location>
</feature>
<feature type="compositionally biased region" description="Low complexity" evidence="7">
    <location>
        <begin position="171"/>
        <end position="185"/>
    </location>
</feature>
<gene>
    <name evidence="9" type="primary">SLA1</name>
    <name evidence="9" type="ORF">GGI25_003817</name>
</gene>
<feature type="compositionally biased region" description="Gly residues" evidence="7">
    <location>
        <begin position="1500"/>
        <end position="1509"/>
    </location>
</feature>
<feature type="region of interest" description="Disordered" evidence="7">
    <location>
        <begin position="1483"/>
        <end position="1515"/>
    </location>
</feature>
<feature type="region of interest" description="Disordered" evidence="7">
    <location>
        <begin position="653"/>
        <end position="677"/>
    </location>
</feature>
<dbReference type="Gene3D" id="1.10.150.50">
    <property type="entry name" value="Transcription Factor, Ets-1"/>
    <property type="match status" value="1"/>
</dbReference>
<keyword evidence="4" id="KW-0727">SH2 domain</keyword>
<feature type="compositionally biased region" description="Polar residues" evidence="7">
    <location>
        <begin position="531"/>
        <end position="544"/>
    </location>
</feature>
<evidence type="ECO:0000256" key="1">
    <source>
        <dbReference type="ARBA" id="ARBA00007948"/>
    </source>
</evidence>
<dbReference type="InterPro" id="IPR007131">
    <property type="entry name" value="SHD1"/>
</dbReference>
<protein>
    <recommendedName>
        <fullName evidence="2">Actin cytoskeleton-regulatory complex protein SLA1</fullName>
    </recommendedName>
</protein>
<evidence type="ECO:0000313" key="10">
    <source>
        <dbReference type="Proteomes" id="UP001151518"/>
    </source>
</evidence>
<dbReference type="InterPro" id="IPR056996">
    <property type="entry name" value="PH_SLA1"/>
</dbReference>
<evidence type="ECO:0000256" key="3">
    <source>
        <dbReference type="ARBA" id="ARBA00022443"/>
    </source>
</evidence>
<evidence type="ECO:0000259" key="8">
    <source>
        <dbReference type="PROSITE" id="PS50002"/>
    </source>
</evidence>
<comment type="caution">
    <text evidence="9">The sequence shown here is derived from an EMBL/GenBank/DDBJ whole genome shotgun (WGS) entry which is preliminary data.</text>
</comment>
<feature type="coiled-coil region" evidence="6">
    <location>
        <begin position="1051"/>
        <end position="1138"/>
    </location>
</feature>
<dbReference type="EMBL" id="JANBTW010000045">
    <property type="protein sequence ID" value="KAJ2675723.1"/>
    <property type="molecule type" value="Genomic_DNA"/>
</dbReference>
<feature type="compositionally biased region" description="Polar residues" evidence="7">
    <location>
        <begin position="771"/>
        <end position="789"/>
    </location>
</feature>
<evidence type="ECO:0000256" key="6">
    <source>
        <dbReference type="SAM" id="Coils"/>
    </source>
</evidence>
<keyword evidence="6" id="KW-0175">Coiled coil</keyword>
<feature type="compositionally biased region" description="Polar residues" evidence="7">
    <location>
        <begin position="806"/>
        <end position="820"/>
    </location>
</feature>
<feature type="compositionally biased region" description="Low complexity" evidence="7">
    <location>
        <begin position="1184"/>
        <end position="1214"/>
    </location>
</feature>
<feature type="compositionally biased region" description="Low complexity" evidence="7">
    <location>
        <begin position="984"/>
        <end position="1004"/>
    </location>
</feature>
<feature type="compositionally biased region" description="Low complexity" evidence="7">
    <location>
        <begin position="241"/>
        <end position="252"/>
    </location>
</feature>
<feature type="region of interest" description="Disordered" evidence="7">
    <location>
        <begin position="519"/>
        <end position="566"/>
    </location>
</feature>
<feature type="region of interest" description="Disordered" evidence="7">
    <location>
        <begin position="966"/>
        <end position="1004"/>
    </location>
</feature>
<feature type="compositionally biased region" description="Polar residues" evidence="7">
    <location>
        <begin position="887"/>
        <end position="904"/>
    </location>
</feature>
<feature type="region of interest" description="Disordered" evidence="7">
    <location>
        <begin position="865"/>
        <end position="949"/>
    </location>
</feature>
<dbReference type="GO" id="GO:0030674">
    <property type="term" value="F:protein-macromolecule adaptor activity"/>
    <property type="evidence" value="ECO:0007669"/>
    <property type="project" value="InterPro"/>
</dbReference>
<dbReference type="SMART" id="SM00326">
    <property type="entry name" value="SH3"/>
    <property type="match status" value="3"/>
</dbReference>
<evidence type="ECO:0000256" key="7">
    <source>
        <dbReference type="SAM" id="MobiDB-lite"/>
    </source>
</evidence>
<dbReference type="InterPro" id="IPR036028">
    <property type="entry name" value="SH3-like_dom_sf"/>
</dbReference>
<feature type="compositionally biased region" description="Pro residues" evidence="7">
    <location>
        <begin position="186"/>
        <end position="195"/>
    </location>
</feature>
<dbReference type="GO" id="GO:0008092">
    <property type="term" value="F:cytoskeletal protein binding"/>
    <property type="evidence" value="ECO:0007669"/>
    <property type="project" value="InterPro"/>
</dbReference>
<feature type="compositionally biased region" description="Polar residues" evidence="7">
    <location>
        <begin position="196"/>
        <end position="207"/>
    </location>
</feature>
<accession>A0A9W8KXQ0</accession>
<dbReference type="Pfam" id="PF24081">
    <property type="entry name" value="PH_SLA1"/>
    <property type="match status" value="1"/>
</dbReference>